<feature type="region of interest" description="Disordered" evidence="1">
    <location>
        <begin position="374"/>
        <end position="393"/>
    </location>
</feature>
<name>A0AAV9NKV4_9EURO</name>
<dbReference type="Proteomes" id="UP001358417">
    <property type="component" value="Unassembled WGS sequence"/>
</dbReference>
<feature type="compositionally biased region" description="Polar residues" evidence="1">
    <location>
        <begin position="200"/>
        <end position="212"/>
    </location>
</feature>
<accession>A0AAV9NKV4</accession>
<evidence type="ECO:0000313" key="3">
    <source>
        <dbReference type="Proteomes" id="UP001358417"/>
    </source>
</evidence>
<dbReference type="GeneID" id="89979739"/>
<organism evidence="2 3">
    <name type="scientific">Exophiala bonariae</name>
    <dbReference type="NCBI Taxonomy" id="1690606"/>
    <lineage>
        <taxon>Eukaryota</taxon>
        <taxon>Fungi</taxon>
        <taxon>Dikarya</taxon>
        <taxon>Ascomycota</taxon>
        <taxon>Pezizomycotina</taxon>
        <taxon>Eurotiomycetes</taxon>
        <taxon>Chaetothyriomycetidae</taxon>
        <taxon>Chaetothyriales</taxon>
        <taxon>Herpotrichiellaceae</taxon>
        <taxon>Exophiala</taxon>
    </lineage>
</organism>
<dbReference type="RefSeq" id="XP_064708707.1">
    <property type="nucleotide sequence ID" value="XM_064855118.1"/>
</dbReference>
<feature type="region of interest" description="Disordered" evidence="1">
    <location>
        <begin position="434"/>
        <end position="550"/>
    </location>
</feature>
<evidence type="ECO:0000256" key="1">
    <source>
        <dbReference type="SAM" id="MobiDB-lite"/>
    </source>
</evidence>
<feature type="compositionally biased region" description="Basic and acidic residues" evidence="1">
    <location>
        <begin position="34"/>
        <end position="88"/>
    </location>
</feature>
<dbReference type="AlphaFoldDB" id="A0AAV9NKV4"/>
<feature type="compositionally biased region" description="Polar residues" evidence="1">
    <location>
        <begin position="447"/>
        <end position="471"/>
    </location>
</feature>
<proteinExistence type="predicted"/>
<sequence length="569" mass="62885">MPRPVKPPMTLKEAKRAHKKDDTGFRYTASQMARADRQDAQEEKRRKALDKERTKKDNKRKREEKADRDRAVKQKMLDEGRITIEDTWGKVAASQPRLNKFFAQPRTKHPPPSRLSRNTAVNSGDDAPDGIWDGLQSETEDDADSRERVEMTEEIGAQQDIGAPDALPALEPPSQAVSITKSLDARQSLNHPRQRPRLSSPLQEQRSSQINSRAGRFPHASPTSANYPKVLEPQKSLTTVNKSTTLQNHLHTSLPSIKVTKSINSTPTKRNDGTKHLPRAGRHSLIPAAPQYHKGLETVGHKSAIAENNRRVEEDFTDGIDDNEFLLLCDGQTTAPNENAVSISPFKDTNTEILPSTPSNGHTTSTIELSHPGFAVKDKPKHTTPLSDDLTTEPVPSVLNESFSAVFNEIDDSEMIAFAEQVEAEMVASGQSCSTTMKQVPKPPLAASSNQPFQEKTSKGSTASKNKNSHTFLKDTKVTPMKRPLPQNVQEPRRQTKVANPSTNNQSATPIVATKPNSTAASKAEPSKPLQVKTKRRRAMPWDDIEGPGPSTQAVILELLEEAEAKMKR</sequence>
<dbReference type="EMBL" id="JAVRRD010000006">
    <property type="protein sequence ID" value="KAK5057589.1"/>
    <property type="molecule type" value="Genomic_DNA"/>
</dbReference>
<protein>
    <submittedName>
        <fullName evidence="2">Uncharacterized protein</fullName>
    </submittedName>
</protein>
<feature type="region of interest" description="Disordered" evidence="1">
    <location>
        <begin position="184"/>
        <end position="228"/>
    </location>
</feature>
<comment type="caution">
    <text evidence="2">The sequence shown here is derived from an EMBL/GenBank/DDBJ whole genome shotgun (WGS) entry which is preliminary data.</text>
</comment>
<keyword evidence="3" id="KW-1185">Reference proteome</keyword>
<feature type="compositionally biased region" description="Polar residues" evidence="1">
    <location>
        <begin position="497"/>
        <end position="521"/>
    </location>
</feature>
<evidence type="ECO:0000313" key="2">
    <source>
        <dbReference type="EMBL" id="KAK5057589.1"/>
    </source>
</evidence>
<reference evidence="2 3" key="1">
    <citation type="submission" date="2023-08" db="EMBL/GenBank/DDBJ databases">
        <title>Black Yeasts Isolated from many extreme environments.</title>
        <authorList>
            <person name="Coleine C."/>
            <person name="Stajich J.E."/>
            <person name="Selbmann L."/>
        </authorList>
    </citation>
    <scope>NUCLEOTIDE SEQUENCE [LARGE SCALE GENOMIC DNA]</scope>
    <source>
        <strain evidence="2 3">CCFEE 5792</strain>
    </source>
</reference>
<gene>
    <name evidence="2" type="ORF">LTR84_011589</name>
</gene>
<feature type="region of interest" description="Disordered" evidence="1">
    <location>
        <begin position="1"/>
        <end position="150"/>
    </location>
</feature>